<keyword evidence="1" id="KW-0472">Membrane</keyword>
<reference evidence="3" key="2">
    <citation type="submission" date="2021-04" db="EMBL/GenBank/DDBJ databases">
        <authorList>
            <person name="Gilroy R."/>
        </authorList>
    </citation>
    <scope>NUCLEOTIDE SEQUENCE</scope>
    <source>
        <strain evidence="3">CHK192-9172</strain>
    </source>
</reference>
<evidence type="ECO:0000313" key="4">
    <source>
        <dbReference type="Proteomes" id="UP000824024"/>
    </source>
</evidence>
<dbReference type="AlphaFoldDB" id="A0A9D2IGA1"/>
<dbReference type="Proteomes" id="UP000824024">
    <property type="component" value="Unassembled WGS sequence"/>
</dbReference>
<reference evidence="3" key="1">
    <citation type="journal article" date="2021" name="PeerJ">
        <title>Extensive microbial diversity within the chicken gut microbiome revealed by metagenomics and culture.</title>
        <authorList>
            <person name="Gilroy R."/>
            <person name="Ravi A."/>
            <person name="Getino M."/>
            <person name="Pursley I."/>
            <person name="Horton D.L."/>
            <person name="Alikhan N.F."/>
            <person name="Baker D."/>
            <person name="Gharbi K."/>
            <person name="Hall N."/>
            <person name="Watson M."/>
            <person name="Adriaenssens E.M."/>
            <person name="Foster-Nyarko E."/>
            <person name="Jarju S."/>
            <person name="Secka A."/>
            <person name="Antonio M."/>
            <person name="Oren A."/>
            <person name="Chaudhuri R.R."/>
            <person name="La Ragione R."/>
            <person name="Hildebrand F."/>
            <person name="Pallen M.J."/>
        </authorList>
    </citation>
    <scope>NUCLEOTIDE SEQUENCE</scope>
    <source>
        <strain evidence="3">CHK192-9172</strain>
    </source>
</reference>
<keyword evidence="1" id="KW-1133">Transmembrane helix</keyword>
<dbReference type="EMBL" id="DXCH01000141">
    <property type="protein sequence ID" value="HIZ07273.1"/>
    <property type="molecule type" value="Genomic_DNA"/>
</dbReference>
<accession>A0A9D2IGA1</accession>
<name>A0A9D2IGA1_9FIRM</name>
<dbReference type="Pfam" id="PF01569">
    <property type="entry name" value="PAP2"/>
    <property type="match status" value="1"/>
</dbReference>
<comment type="caution">
    <text evidence="3">The sequence shown here is derived from an EMBL/GenBank/DDBJ whole genome shotgun (WGS) entry which is preliminary data.</text>
</comment>
<dbReference type="SUPFAM" id="SSF48317">
    <property type="entry name" value="Acid phosphatase/Vanadium-dependent haloperoxidase"/>
    <property type="match status" value="1"/>
</dbReference>
<feature type="domain" description="Phosphatidic acid phosphatase type 2/haloperoxidase" evidence="2">
    <location>
        <begin position="88"/>
        <end position="202"/>
    </location>
</feature>
<feature type="transmembrane region" description="Helical" evidence="1">
    <location>
        <begin position="159"/>
        <end position="177"/>
    </location>
</feature>
<organism evidence="3 4">
    <name type="scientific">Candidatus Eubacterium avistercoris</name>
    <dbReference type="NCBI Taxonomy" id="2838567"/>
    <lineage>
        <taxon>Bacteria</taxon>
        <taxon>Bacillati</taxon>
        <taxon>Bacillota</taxon>
        <taxon>Clostridia</taxon>
        <taxon>Eubacteriales</taxon>
        <taxon>Eubacteriaceae</taxon>
        <taxon>Eubacterium</taxon>
    </lineage>
</organism>
<protein>
    <submittedName>
        <fullName evidence="3">Phosphatase PAP2 family protein</fullName>
    </submittedName>
</protein>
<feature type="transmembrane region" description="Helical" evidence="1">
    <location>
        <begin position="51"/>
        <end position="72"/>
    </location>
</feature>
<dbReference type="InterPro" id="IPR000326">
    <property type="entry name" value="PAP2/HPO"/>
</dbReference>
<keyword evidence="1" id="KW-0812">Transmembrane</keyword>
<evidence type="ECO:0000256" key="1">
    <source>
        <dbReference type="SAM" id="Phobius"/>
    </source>
</evidence>
<feature type="transmembrane region" description="Helical" evidence="1">
    <location>
        <begin position="81"/>
        <end position="99"/>
    </location>
</feature>
<evidence type="ECO:0000313" key="3">
    <source>
        <dbReference type="EMBL" id="HIZ07273.1"/>
    </source>
</evidence>
<evidence type="ECO:0000259" key="2">
    <source>
        <dbReference type="Pfam" id="PF01569"/>
    </source>
</evidence>
<gene>
    <name evidence="3" type="ORF">IAA08_04980</name>
</gene>
<dbReference type="InterPro" id="IPR036938">
    <property type="entry name" value="PAP2/HPO_sf"/>
</dbReference>
<sequence length="224" mass="26300">MKKFFLKYKHGLWFLYALLYFPWFSYLEKTVTTNFHEIHMSVDDKIPFCEFFIIPYFLWFAFIGIGLAYFFLKDAGEFNRLCIFLGVGMTLFLVISTVYPNGCHLRPETFPRENIFTDLVRRLYATDTSTNLFPSIHVYNSIAVCLAVWYSKHLKTKKVIRWGSLVLTILIILSTMFLKQHSVFDVLTAFILCAVMWGLVYSPHAVRFSKRQKQTAAEKMKPGY</sequence>
<dbReference type="Gene3D" id="1.20.144.10">
    <property type="entry name" value="Phosphatidic acid phosphatase type 2/haloperoxidase"/>
    <property type="match status" value="1"/>
</dbReference>
<proteinExistence type="predicted"/>
<feature type="transmembrane region" description="Helical" evidence="1">
    <location>
        <begin position="183"/>
        <end position="201"/>
    </location>
</feature>